<dbReference type="AlphaFoldDB" id="A0A9X2JKI0"/>
<dbReference type="Proteomes" id="UP001155241">
    <property type="component" value="Unassembled WGS sequence"/>
</dbReference>
<comment type="caution">
    <text evidence="1">The sequence shown here is derived from an EMBL/GenBank/DDBJ whole genome shotgun (WGS) entry which is preliminary data.</text>
</comment>
<sequence>MHAASQAVGGNLLNQPVEYTWDKQSHGTWRRYMYTDGSMFAEYTSATQLGRLPLVHITWGKCPETGRRIHAVGVVAIGRRATGAIAIGQMAVGLIAIGQLALGVGLGLGQASTGLLAVGQAVMAGMFGLGQFVYGGYAAIAQFGMAPYVLAQFGLGQHVMDMRAVDPVAREFFLSWIGQ</sequence>
<dbReference type="EMBL" id="JAMXLR010000076">
    <property type="protein sequence ID" value="MCO6046589.1"/>
    <property type="molecule type" value="Genomic_DNA"/>
</dbReference>
<evidence type="ECO:0000313" key="2">
    <source>
        <dbReference type="Proteomes" id="UP001155241"/>
    </source>
</evidence>
<accession>A0A9X2JKI0</accession>
<protein>
    <submittedName>
        <fullName evidence="1">Uncharacterized protein</fullName>
    </submittedName>
</protein>
<evidence type="ECO:0000313" key="1">
    <source>
        <dbReference type="EMBL" id="MCO6046589.1"/>
    </source>
</evidence>
<gene>
    <name evidence="1" type="ORF">NG895_22045</name>
</gene>
<organism evidence="1 2">
    <name type="scientific">Aeoliella straminimaris</name>
    <dbReference type="NCBI Taxonomy" id="2954799"/>
    <lineage>
        <taxon>Bacteria</taxon>
        <taxon>Pseudomonadati</taxon>
        <taxon>Planctomycetota</taxon>
        <taxon>Planctomycetia</taxon>
        <taxon>Pirellulales</taxon>
        <taxon>Lacipirellulaceae</taxon>
        <taxon>Aeoliella</taxon>
    </lineage>
</organism>
<dbReference type="RefSeq" id="WP_252854703.1">
    <property type="nucleotide sequence ID" value="NZ_JAMXLR010000076.1"/>
</dbReference>
<reference evidence="1" key="1">
    <citation type="submission" date="2022-06" db="EMBL/GenBank/DDBJ databases">
        <title>Aeoliella straminimaris, a novel planctomycete from sediments.</title>
        <authorList>
            <person name="Vitorino I.R."/>
            <person name="Lage O.M."/>
        </authorList>
    </citation>
    <scope>NUCLEOTIDE SEQUENCE</scope>
    <source>
        <strain evidence="1">ICT_H6.2</strain>
    </source>
</reference>
<keyword evidence="2" id="KW-1185">Reference proteome</keyword>
<proteinExistence type="predicted"/>
<name>A0A9X2JKI0_9BACT</name>